<accession>A0A5A5S2D9</accession>
<dbReference type="NCBIfam" id="TIGR00075">
    <property type="entry name" value="hypD"/>
    <property type="match status" value="1"/>
</dbReference>
<dbReference type="GO" id="GO:0051539">
    <property type="term" value="F:4 iron, 4 sulfur cluster binding"/>
    <property type="evidence" value="ECO:0007669"/>
    <property type="project" value="TreeGrafter"/>
</dbReference>
<evidence type="ECO:0000313" key="4">
    <source>
        <dbReference type="EMBL" id="GCA79507.1"/>
    </source>
</evidence>
<evidence type="ECO:0000256" key="1">
    <source>
        <dbReference type="ARBA" id="ARBA00007888"/>
    </source>
</evidence>
<dbReference type="Pfam" id="PF01924">
    <property type="entry name" value="HypD"/>
    <property type="match status" value="1"/>
</dbReference>
<dbReference type="GO" id="GO:0070025">
    <property type="term" value="F:carbon monoxide binding"/>
    <property type="evidence" value="ECO:0007669"/>
    <property type="project" value="TreeGrafter"/>
</dbReference>
<dbReference type="EMBL" id="BHVQ01000013">
    <property type="protein sequence ID" value="GCA79507.1"/>
    <property type="molecule type" value="Genomic_DNA"/>
</dbReference>
<protein>
    <submittedName>
        <fullName evidence="4">Hydrogenase expression/formation protein HypD</fullName>
    </submittedName>
</protein>
<dbReference type="InterPro" id="IPR002780">
    <property type="entry name" value="Hyd_form_HypD"/>
</dbReference>
<sequence length="415" mass="46588">MFLSSHPSINSIVYLKKCKLRQLLPTTDSSINFTFVQPLIERKLVMKYVDEFREPVKAAGLIQQIKQLSIRISEKREKVTKIMEVCGGHTHSIFRYGIEAILPETIELIHGPGCPVCVLPRGRLDDAIFLAQQPNVILTTFGDTMRVPGSHLSLLQARAKGDDIRMVYSPRDALKIARENLDKEVIFLALGFETTVPSTALTVLEAQRDGITNFSLFSNHVVIIPALKALLDNPDLQLDGFVGPGHVSMVIGTEPYQVIAQEYHKPVVVSGFEPLDILQSIWMVLKQLDEQRCEIENQYDRVVQNQGNRVALSAINQVFELRDQFEWRGLGEIAQGGLKLRDEYSSFDAEKKFTLPNQRVKDHKACQCGEILKGVLKPWECKVFGTACTPEHPIGTCMVSSEGACAAYYKYGRNQ</sequence>
<dbReference type="Gene3D" id="6.10.20.100">
    <property type="match status" value="1"/>
</dbReference>
<evidence type="ECO:0000256" key="2">
    <source>
        <dbReference type="ARBA" id="ARBA00022723"/>
    </source>
</evidence>
<organism evidence="4 5">
    <name type="scientific">Microcystis aeruginosa NIES-2521</name>
    <dbReference type="NCBI Taxonomy" id="2303983"/>
    <lineage>
        <taxon>Bacteria</taxon>
        <taxon>Bacillati</taxon>
        <taxon>Cyanobacteriota</taxon>
        <taxon>Cyanophyceae</taxon>
        <taxon>Oscillatoriophycideae</taxon>
        <taxon>Chroococcales</taxon>
        <taxon>Microcystaceae</taxon>
        <taxon>Microcystis</taxon>
    </lineage>
</organism>
<gene>
    <name evidence="4" type="primary">hypD</name>
    <name evidence="4" type="ORF">MiTs_01498</name>
</gene>
<dbReference type="PANTHER" id="PTHR30149:SF0">
    <property type="entry name" value="HYDROGENASE MATURATION FACTOR HYPD"/>
    <property type="match status" value="1"/>
</dbReference>
<evidence type="ECO:0000256" key="3">
    <source>
        <dbReference type="ARBA" id="ARBA00023004"/>
    </source>
</evidence>
<comment type="similarity">
    <text evidence="1">Belongs to the HypD family.</text>
</comment>
<keyword evidence="3" id="KW-0408">Iron</keyword>
<dbReference type="Gene3D" id="3.40.50.11750">
    <property type="entry name" value="HypD, alpha/beta domain 1"/>
    <property type="match status" value="2"/>
</dbReference>
<keyword evidence="2" id="KW-0479">Metal-binding</keyword>
<proteinExistence type="inferred from homology"/>
<comment type="caution">
    <text evidence="4">The sequence shown here is derived from an EMBL/GenBank/DDBJ whole genome shotgun (WGS) entry which is preliminary data.</text>
</comment>
<reference evidence="4 5" key="1">
    <citation type="submission" date="2018-09" db="EMBL/GenBank/DDBJ databases">
        <title>Evolutionary history of phycoerythrin pigmentation in the water bloom-forming cyanobacterium Microcystis aeruginosa.</title>
        <authorList>
            <person name="Tanabe Y."/>
            <person name="Tanabe Y."/>
            <person name="Yamaguchi H."/>
        </authorList>
    </citation>
    <scope>NUCLEOTIDE SEQUENCE [LARGE SCALE GENOMIC DNA]</scope>
    <source>
        <strain evidence="4 5">NIES-2521</strain>
    </source>
</reference>
<dbReference type="PIRSF" id="PIRSF005622">
    <property type="entry name" value="Hydrgn_mat_hypD"/>
    <property type="match status" value="1"/>
</dbReference>
<dbReference type="GO" id="GO:0005506">
    <property type="term" value="F:iron ion binding"/>
    <property type="evidence" value="ECO:0007669"/>
    <property type="project" value="TreeGrafter"/>
</dbReference>
<name>A0A5A5S2D9_MICAE</name>
<evidence type="ECO:0000313" key="5">
    <source>
        <dbReference type="Proteomes" id="UP000324689"/>
    </source>
</evidence>
<dbReference type="GO" id="GO:0051604">
    <property type="term" value="P:protein maturation"/>
    <property type="evidence" value="ECO:0007669"/>
    <property type="project" value="TreeGrafter"/>
</dbReference>
<dbReference type="InterPro" id="IPR042244">
    <property type="entry name" value="HypD_2_sf"/>
</dbReference>
<dbReference type="PANTHER" id="PTHR30149">
    <property type="entry name" value="HYDROGENASE PROTEIN ASSEMBLY PROTEIN HYPD"/>
    <property type="match status" value="1"/>
</dbReference>
<dbReference type="Proteomes" id="UP000324689">
    <property type="component" value="Unassembled WGS sequence"/>
</dbReference>
<dbReference type="InterPro" id="IPR042243">
    <property type="entry name" value="HypD_1"/>
</dbReference>
<dbReference type="AlphaFoldDB" id="A0A5A5S2D9"/>